<proteinExistence type="predicted"/>
<keyword evidence="3" id="KW-0862">Zinc</keyword>
<feature type="domain" description="MYND-type" evidence="6">
    <location>
        <begin position="261"/>
        <end position="302"/>
    </location>
</feature>
<dbReference type="AlphaFoldDB" id="A0A2G5I0P3"/>
<dbReference type="InterPro" id="IPR002893">
    <property type="entry name" value="Znf_MYND"/>
</dbReference>
<accession>A0A2G5I0P3</accession>
<dbReference type="OrthoDB" id="3641925at2759"/>
<keyword evidence="1" id="KW-0479">Metal-binding</keyword>
<dbReference type="SUPFAM" id="SSF144232">
    <property type="entry name" value="HIT/MYND zinc finger-like"/>
    <property type="match status" value="1"/>
</dbReference>
<evidence type="ECO:0000259" key="6">
    <source>
        <dbReference type="PROSITE" id="PS50865"/>
    </source>
</evidence>
<protein>
    <recommendedName>
        <fullName evidence="6">MYND-type domain-containing protein</fullName>
    </recommendedName>
</protein>
<dbReference type="GO" id="GO:0008270">
    <property type="term" value="F:zinc ion binding"/>
    <property type="evidence" value="ECO:0007669"/>
    <property type="project" value="UniProtKB-KW"/>
</dbReference>
<feature type="compositionally biased region" description="Polar residues" evidence="5">
    <location>
        <begin position="186"/>
        <end position="199"/>
    </location>
</feature>
<evidence type="ECO:0000256" key="2">
    <source>
        <dbReference type="ARBA" id="ARBA00022771"/>
    </source>
</evidence>
<sequence length="309" mass="34423">MSSFEEYEPVVADNRHFHNVVPYNLDQHPKPTSSTTSTATMLSVHGPQGVSISWDERVAEITGMKLPFMMHTPLPWSGHRASNWKDLKLCNRLRIPLRYIDTESTMTGKKVERKSVNKTLEIFSIDAYPTSSTFGRKLVSTKFDVTLLREDGRDLVPKHVEAIMAFIESELEDLIAYADQQAASNTSTSNDLAGNSTSADGDKAAEAKPATRTVTRAEAAAAAAKATPENFAAFFKKYRAEQAVETPRWAEIECPAEALRCFKCQKVERDEWALQSCGGCKVAKYCNKVCQSEDWNMHKGLCKIFGGQQ</sequence>
<evidence type="ECO:0000313" key="7">
    <source>
        <dbReference type="EMBL" id="PIA98354.1"/>
    </source>
</evidence>
<name>A0A2G5I0P3_CERBT</name>
<evidence type="ECO:0000256" key="3">
    <source>
        <dbReference type="ARBA" id="ARBA00022833"/>
    </source>
</evidence>
<organism evidence="7 9">
    <name type="scientific">Cercospora beticola</name>
    <name type="common">Sugarbeet leaf spot fungus</name>
    <dbReference type="NCBI Taxonomy" id="122368"/>
    <lineage>
        <taxon>Eukaryota</taxon>
        <taxon>Fungi</taxon>
        <taxon>Dikarya</taxon>
        <taxon>Ascomycota</taxon>
        <taxon>Pezizomycotina</taxon>
        <taxon>Dothideomycetes</taxon>
        <taxon>Dothideomycetidae</taxon>
        <taxon>Mycosphaerellales</taxon>
        <taxon>Mycosphaerellaceae</taxon>
        <taxon>Cercospora</taxon>
    </lineage>
</organism>
<reference evidence="8 10" key="2">
    <citation type="submission" date="2023-09" db="EMBL/GenBank/DDBJ databases">
        <title>Complete-Gapless Cercospora beticola genome.</title>
        <authorList>
            <person name="Wyatt N.A."/>
            <person name="Spanner R.E."/>
            <person name="Bolton M.D."/>
        </authorList>
    </citation>
    <scope>NUCLEOTIDE SEQUENCE [LARGE SCALE GENOMIC DNA]</scope>
    <source>
        <strain evidence="8">Cb09-40</strain>
    </source>
</reference>
<dbReference type="EMBL" id="CP134185">
    <property type="protein sequence ID" value="WPA98765.1"/>
    <property type="molecule type" value="Genomic_DNA"/>
</dbReference>
<evidence type="ECO:0000313" key="10">
    <source>
        <dbReference type="Proteomes" id="UP001302367"/>
    </source>
</evidence>
<evidence type="ECO:0000313" key="9">
    <source>
        <dbReference type="Proteomes" id="UP000230605"/>
    </source>
</evidence>
<gene>
    <name evidence="7" type="ORF">CB0940_06151</name>
    <name evidence="8" type="ORF">RHO25_003378</name>
</gene>
<feature type="region of interest" description="Disordered" evidence="5">
    <location>
        <begin position="186"/>
        <end position="212"/>
    </location>
</feature>
<keyword evidence="10" id="KW-1185">Reference proteome</keyword>
<dbReference type="Proteomes" id="UP001302367">
    <property type="component" value="Chromosome 2"/>
</dbReference>
<evidence type="ECO:0000313" key="8">
    <source>
        <dbReference type="EMBL" id="WPA98765.1"/>
    </source>
</evidence>
<dbReference type="Pfam" id="PF01753">
    <property type="entry name" value="zf-MYND"/>
    <property type="match status" value="1"/>
</dbReference>
<evidence type="ECO:0000256" key="5">
    <source>
        <dbReference type="SAM" id="MobiDB-lite"/>
    </source>
</evidence>
<evidence type="ECO:0000256" key="4">
    <source>
        <dbReference type="PROSITE-ProRule" id="PRU00134"/>
    </source>
</evidence>
<dbReference type="EMBL" id="LKMD01000102">
    <property type="protein sequence ID" value="PIA98354.1"/>
    <property type="molecule type" value="Genomic_DNA"/>
</dbReference>
<dbReference type="Proteomes" id="UP000230605">
    <property type="component" value="Chromosome 2"/>
</dbReference>
<dbReference type="Gene3D" id="6.10.140.2220">
    <property type="match status" value="1"/>
</dbReference>
<dbReference type="PROSITE" id="PS01360">
    <property type="entry name" value="ZF_MYND_1"/>
    <property type="match status" value="1"/>
</dbReference>
<keyword evidence="2 4" id="KW-0863">Zinc-finger</keyword>
<evidence type="ECO:0000256" key="1">
    <source>
        <dbReference type="ARBA" id="ARBA00022723"/>
    </source>
</evidence>
<reference evidence="7 9" key="1">
    <citation type="submission" date="2015-10" db="EMBL/GenBank/DDBJ databases">
        <title>The cercosporin biosynthetic gene cluster was horizontally transferred to several fungal lineages and shown to be expanded in Cercospora beticola based on microsynteny with recipient genomes.</title>
        <authorList>
            <person name="De Jonge R."/>
            <person name="Ebert M.K."/>
            <person name="Suttle J.C."/>
            <person name="Jurick Ii W.M."/>
            <person name="Secor G.A."/>
            <person name="Thomma B.P."/>
            <person name="Van De Peer Y."/>
            <person name="Bolton M.D."/>
        </authorList>
    </citation>
    <scope>NUCLEOTIDE SEQUENCE [LARGE SCALE GENOMIC DNA]</scope>
    <source>
        <strain evidence="7 9">09-40</strain>
    </source>
</reference>
<dbReference type="PROSITE" id="PS50865">
    <property type="entry name" value="ZF_MYND_2"/>
    <property type="match status" value="1"/>
</dbReference>